<evidence type="ECO:0000313" key="1">
    <source>
        <dbReference type="EMBL" id="KAJ7609964.1"/>
    </source>
</evidence>
<sequence>MREKIPKRAAFLGHSSTWYCKTINYARIQGRRGIKPSASVSLLLPRLLYDLITLLGLIIVDSLPRPLARLPHLRLQTEPFWCGGAVASVGGKRRPTQPSDEDTGKEEHPGSVVIVDSAVCTGMMTRRRCREVMGKVKCTGTESEQMRRRCGQGHEAYGKYEGISGEHVSLGSDARFGEGSADRQGLGVPGAGLLPSVYRARGREWKGEKGKEAYLAPVVGIGLMHGKMGVGVGVRQLHPRMRVEGRRGENEPSLEAVRARMGSYMSATHLRDATSSILLSSLQLGIPETEGIHLCHTRCYFESVGILAARGSGGGWCLSINCQDFAKTRIPQTQNPPIHHGGRYTVTLADSQAHAKDRRLAEVNPQAYRVRDLAKDGCARLRGNRARKGFGGYFSTQNSGQGMNYIGWKRRVGSTRMRYYFVVRVEHMKVEGREGDRLQIPIWIGLPMSVPE</sequence>
<dbReference type="EMBL" id="JARKIF010000037">
    <property type="protein sequence ID" value="KAJ7609964.1"/>
    <property type="molecule type" value="Genomic_DNA"/>
</dbReference>
<proteinExistence type="predicted"/>
<name>A0AAD7F969_9AGAR</name>
<comment type="caution">
    <text evidence="1">The sequence shown here is derived from an EMBL/GenBank/DDBJ whole genome shotgun (WGS) entry which is preliminary data.</text>
</comment>
<accession>A0AAD7F969</accession>
<dbReference type="AlphaFoldDB" id="A0AAD7F969"/>
<reference evidence="1" key="1">
    <citation type="submission" date="2023-03" db="EMBL/GenBank/DDBJ databases">
        <title>Massive genome expansion in bonnet fungi (Mycena s.s.) driven by repeated elements and novel gene families across ecological guilds.</title>
        <authorList>
            <consortium name="Lawrence Berkeley National Laboratory"/>
            <person name="Harder C.B."/>
            <person name="Miyauchi S."/>
            <person name="Viragh M."/>
            <person name="Kuo A."/>
            <person name="Thoen E."/>
            <person name="Andreopoulos B."/>
            <person name="Lu D."/>
            <person name="Skrede I."/>
            <person name="Drula E."/>
            <person name="Henrissat B."/>
            <person name="Morin E."/>
            <person name="Kohler A."/>
            <person name="Barry K."/>
            <person name="LaButti K."/>
            <person name="Morin E."/>
            <person name="Salamov A."/>
            <person name="Lipzen A."/>
            <person name="Mereny Z."/>
            <person name="Hegedus B."/>
            <person name="Baldrian P."/>
            <person name="Stursova M."/>
            <person name="Weitz H."/>
            <person name="Taylor A."/>
            <person name="Grigoriev I.V."/>
            <person name="Nagy L.G."/>
            <person name="Martin F."/>
            <person name="Kauserud H."/>
        </authorList>
    </citation>
    <scope>NUCLEOTIDE SEQUENCE</scope>
    <source>
        <strain evidence="1">9284</strain>
    </source>
</reference>
<protein>
    <submittedName>
        <fullName evidence="1">Uncharacterized protein</fullName>
    </submittedName>
</protein>
<gene>
    <name evidence="1" type="ORF">FB45DRAFT_876178</name>
</gene>
<keyword evidence="2" id="KW-1185">Reference proteome</keyword>
<evidence type="ECO:0000313" key="2">
    <source>
        <dbReference type="Proteomes" id="UP001221142"/>
    </source>
</evidence>
<dbReference type="Proteomes" id="UP001221142">
    <property type="component" value="Unassembled WGS sequence"/>
</dbReference>
<organism evidence="1 2">
    <name type="scientific">Roridomyces roridus</name>
    <dbReference type="NCBI Taxonomy" id="1738132"/>
    <lineage>
        <taxon>Eukaryota</taxon>
        <taxon>Fungi</taxon>
        <taxon>Dikarya</taxon>
        <taxon>Basidiomycota</taxon>
        <taxon>Agaricomycotina</taxon>
        <taxon>Agaricomycetes</taxon>
        <taxon>Agaricomycetidae</taxon>
        <taxon>Agaricales</taxon>
        <taxon>Marasmiineae</taxon>
        <taxon>Mycenaceae</taxon>
        <taxon>Roridomyces</taxon>
    </lineage>
</organism>